<dbReference type="SUPFAM" id="SSF46785">
    <property type="entry name" value="Winged helix' DNA-binding domain"/>
    <property type="match status" value="1"/>
</dbReference>
<dbReference type="InterPro" id="IPR036388">
    <property type="entry name" value="WH-like_DNA-bd_sf"/>
</dbReference>
<dbReference type="InterPro" id="IPR036527">
    <property type="entry name" value="SCP2_sterol-bd_dom_sf"/>
</dbReference>
<keyword evidence="2" id="KW-0238">DNA-binding</keyword>
<protein>
    <submittedName>
        <fullName evidence="5">Winged helix-turn-helix transcriptional regulator</fullName>
    </submittedName>
</protein>
<dbReference type="Proteomes" id="UP001597419">
    <property type="component" value="Unassembled WGS sequence"/>
</dbReference>
<dbReference type="PANTHER" id="PTHR33204">
    <property type="entry name" value="TRANSCRIPTIONAL REGULATOR, MARR FAMILY"/>
    <property type="match status" value="1"/>
</dbReference>
<keyword evidence="6" id="KW-1185">Reference proteome</keyword>
<dbReference type="EMBL" id="JBHUKU010000004">
    <property type="protein sequence ID" value="MFD2458987.1"/>
    <property type="molecule type" value="Genomic_DNA"/>
</dbReference>
<comment type="caution">
    <text evidence="5">The sequence shown here is derived from an EMBL/GenBank/DDBJ whole genome shotgun (WGS) entry which is preliminary data.</text>
</comment>
<dbReference type="Gene3D" id="3.30.1050.10">
    <property type="entry name" value="SCP2 sterol-binding domain"/>
    <property type="match status" value="1"/>
</dbReference>
<evidence type="ECO:0000313" key="6">
    <source>
        <dbReference type="Proteomes" id="UP001597419"/>
    </source>
</evidence>
<dbReference type="Gene3D" id="1.10.10.10">
    <property type="entry name" value="Winged helix-like DNA-binding domain superfamily/Winged helix DNA-binding domain"/>
    <property type="match status" value="1"/>
</dbReference>
<feature type="domain" description="HTH hxlR-type" evidence="4">
    <location>
        <begin position="9"/>
        <end position="101"/>
    </location>
</feature>
<reference evidence="6" key="1">
    <citation type="journal article" date="2019" name="Int. J. Syst. Evol. Microbiol.">
        <title>The Global Catalogue of Microorganisms (GCM) 10K type strain sequencing project: providing services to taxonomists for standard genome sequencing and annotation.</title>
        <authorList>
            <consortium name="The Broad Institute Genomics Platform"/>
            <consortium name="The Broad Institute Genome Sequencing Center for Infectious Disease"/>
            <person name="Wu L."/>
            <person name="Ma J."/>
        </authorList>
    </citation>
    <scope>NUCLEOTIDE SEQUENCE [LARGE SCALE GENOMIC DNA]</scope>
    <source>
        <strain evidence="6">CGMCC 4.7643</strain>
    </source>
</reference>
<dbReference type="InterPro" id="IPR003033">
    <property type="entry name" value="SCP2_sterol-bd_dom"/>
</dbReference>
<sequence length="221" mass="23937">MERHYRQYCGLAAALDTVGERWTLLIVRELLLGPRRYTELIADLPGLGTNLLADRLKKLCAAEIVVREDTGAYRLGPLGERLREPVLALSKWGIGLLGEPTPEMITRPHWALLAVQAMADASRLPELAETYEFQVDDEVFHLTVDHGALLTARGPAASPSMRVRTDATTFVRIGAGAIGPFAALATGDLSFTGDPDAVLRCSTVLGLVNVPADQPRPSPKC</sequence>
<evidence type="ECO:0000313" key="5">
    <source>
        <dbReference type="EMBL" id="MFD2458987.1"/>
    </source>
</evidence>
<dbReference type="SUPFAM" id="SSF55718">
    <property type="entry name" value="SCP-like"/>
    <property type="match status" value="1"/>
</dbReference>
<dbReference type="PROSITE" id="PS51118">
    <property type="entry name" value="HTH_HXLR"/>
    <property type="match status" value="1"/>
</dbReference>
<evidence type="ECO:0000256" key="1">
    <source>
        <dbReference type="ARBA" id="ARBA00023015"/>
    </source>
</evidence>
<dbReference type="InterPro" id="IPR002577">
    <property type="entry name" value="HTH_HxlR"/>
</dbReference>
<gene>
    <name evidence="5" type="ORF">ACFSYJ_10250</name>
</gene>
<dbReference type="Pfam" id="PF02036">
    <property type="entry name" value="SCP2"/>
    <property type="match status" value="1"/>
</dbReference>
<evidence type="ECO:0000259" key="4">
    <source>
        <dbReference type="PROSITE" id="PS51118"/>
    </source>
</evidence>
<organism evidence="5 6">
    <name type="scientific">Amycolatopsis samaneae</name>
    <dbReference type="NCBI Taxonomy" id="664691"/>
    <lineage>
        <taxon>Bacteria</taxon>
        <taxon>Bacillati</taxon>
        <taxon>Actinomycetota</taxon>
        <taxon>Actinomycetes</taxon>
        <taxon>Pseudonocardiales</taxon>
        <taxon>Pseudonocardiaceae</taxon>
        <taxon>Amycolatopsis</taxon>
    </lineage>
</organism>
<name>A0ABW5GD40_9PSEU</name>
<dbReference type="Pfam" id="PF01638">
    <property type="entry name" value="HxlR"/>
    <property type="match status" value="1"/>
</dbReference>
<dbReference type="InterPro" id="IPR036390">
    <property type="entry name" value="WH_DNA-bd_sf"/>
</dbReference>
<evidence type="ECO:0000256" key="2">
    <source>
        <dbReference type="ARBA" id="ARBA00023125"/>
    </source>
</evidence>
<dbReference type="RefSeq" id="WP_345386969.1">
    <property type="nucleotide sequence ID" value="NZ_BAABHG010000002.1"/>
</dbReference>
<dbReference type="PANTHER" id="PTHR33204:SF18">
    <property type="entry name" value="TRANSCRIPTIONAL REGULATORY PROTEIN"/>
    <property type="match status" value="1"/>
</dbReference>
<proteinExistence type="predicted"/>
<evidence type="ECO:0000256" key="3">
    <source>
        <dbReference type="ARBA" id="ARBA00023163"/>
    </source>
</evidence>
<accession>A0ABW5GD40</accession>
<keyword evidence="1" id="KW-0805">Transcription regulation</keyword>
<keyword evidence="3" id="KW-0804">Transcription</keyword>